<comment type="caution">
    <text evidence="1">The sequence shown here is derived from an EMBL/GenBank/DDBJ whole genome shotgun (WGS) entry which is preliminary data.</text>
</comment>
<dbReference type="Pfam" id="PF17784">
    <property type="entry name" value="Sulfotransfer_4"/>
    <property type="match status" value="1"/>
</dbReference>
<dbReference type="SUPFAM" id="SSF52540">
    <property type="entry name" value="P-loop containing nucleoside triphosphate hydrolases"/>
    <property type="match status" value="1"/>
</dbReference>
<dbReference type="PANTHER" id="PTHR36978">
    <property type="entry name" value="P-LOOP CONTAINING NUCLEOTIDE TRIPHOSPHATE HYDROLASE"/>
    <property type="match status" value="1"/>
</dbReference>
<accession>A0A7Y9KH59</accession>
<evidence type="ECO:0000313" key="2">
    <source>
        <dbReference type="Proteomes" id="UP000591272"/>
    </source>
</evidence>
<keyword evidence="2" id="KW-1185">Reference proteome</keyword>
<sequence length="219" mass="24795">MLEVIGAGFGRTGTFSLKAALERLGFGPCHHMLGMLERAEEIPLWRRAAQGGPTDWDEVYRGYRSSVDWPGTRFWRELTEFYPKAKVILTVRDPRRWYDSAASTIHRAAMDPTPPATPVLGQMRAMSREVVWDGQFGGRFTDPDHARRVFAEHNEAVRREVDPDRLLVFEVAQGWEPLCDFLGVAVPDEPFPRSNDRDDFESLLREHVTGGDPDAVPAS</sequence>
<dbReference type="InterPro" id="IPR027417">
    <property type="entry name" value="P-loop_NTPase"/>
</dbReference>
<dbReference type="EMBL" id="JACCBT010000001">
    <property type="protein sequence ID" value="NYE15399.1"/>
    <property type="molecule type" value="Genomic_DNA"/>
</dbReference>
<dbReference type="InterPro" id="IPR040632">
    <property type="entry name" value="Sulfotransfer_4"/>
</dbReference>
<dbReference type="PANTHER" id="PTHR36978:SF4">
    <property type="entry name" value="P-LOOP CONTAINING NUCLEOSIDE TRIPHOSPHATE HYDROLASE PROTEIN"/>
    <property type="match status" value="1"/>
</dbReference>
<evidence type="ECO:0008006" key="3">
    <source>
        <dbReference type="Google" id="ProtNLM"/>
    </source>
</evidence>
<dbReference type="AlphaFoldDB" id="A0A7Y9KH59"/>
<reference evidence="1 2" key="1">
    <citation type="submission" date="2020-07" db="EMBL/GenBank/DDBJ databases">
        <title>Sequencing the genomes of 1000 actinobacteria strains.</title>
        <authorList>
            <person name="Klenk H.-P."/>
        </authorList>
    </citation>
    <scope>NUCLEOTIDE SEQUENCE [LARGE SCALE GENOMIC DNA]</scope>
    <source>
        <strain evidence="1 2">DSM 43461</strain>
    </source>
</reference>
<evidence type="ECO:0000313" key="1">
    <source>
        <dbReference type="EMBL" id="NYE15399.1"/>
    </source>
</evidence>
<dbReference type="Proteomes" id="UP000591272">
    <property type="component" value="Unassembled WGS sequence"/>
</dbReference>
<name>A0A7Y9KH59_9ACTN</name>
<dbReference type="Gene3D" id="3.40.50.300">
    <property type="entry name" value="P-loop containing nucleotide triphosphate hydrolases"/>
    <property type="match status" value="1"/>
</dbReference>
<organism evidence="1 2">
    <name type="scientific">Actinomadura citrea</name>
    <dbReference type="NCBI Taxonomy" id="46158"/>
    <lineage>
        <taxon>Bacteria</taxon>
        <taxon>Bacillati</taxon>
        <taxon>Actinomycetota</taxon>
        <taxon>Actinomycetes</taxon>
        <taxon>Streptosporangiales</taxon>
        <taxon>Thermomonosporaceae</taxon>
        <taxon>Actinomadura</taxon>
    </lineage>
</organism>
<protein>
    <recommendedName>
        <fullName evidence="3">Sulfotransferase family protein</fullName>
    </recommendedName>
</protein>
<dbReference type="RefSeq" id="WP_179836095.1">
    <property type="nucleotide sequence ID" value="NZ_BMRD01000020.1"/>
</dbReference>
<gene>
    <name evidence="1" type="ORF">BJ999_005695</name>
</gene>
<proteinExistence type="predicted"/>